<keyword evidence="1" id="KW-0479">Metal-binding</keyword>
<dbReference type="Gene3D" id="3.40.140.10">
    <property type="entry name" value="Cytidine Deaminase, domain 2"/>
    <property type="match status" value="1"/>
</dbReference>
<dbReference type="Pfam" id="PF00383">
    <property type="entry name" value="dCMP_cyt_deam_1"/>
    <property type="match status" value="1"/>
</dbReference>
<evidence type="ECO:0000256" key="3">
    <source>
        <dbReference type="SAM" id="MobiDB-lite"/>
    </source>
</evidence>
<dbReference type="PROSITE" id="PS51747">
    <property type="entry name" value="CYT_DCMP_DEAMINASES_2"/>
    <property type="match status" value="1"/>
</dbReference>
<feature type="domain" description="CMP/dCMP-type deaminase" evidence="4">
    <location>
        <begin position="1"/>
        <end position="117"/>
    </location>
</feature>
<dbReference type="Proteomes" id="UP001500831">
    <property type="component" value="Unassembled WGS sequence"/>
</dbReference>
<evidence type="ECO:0000313" key="5">
    <source>
        <dbReference type="EMBL" id="GAA2891152.1"/>
    </source>
</evidence>
<dbReference type="InterPro" id="IPR016192">
    <property type="entry name" value="APOBEC/CMP_deaminase_Zn-bd"/>
</dbReference>
<organism evidence="5 6">
    <name type="scientific">Streptosporangium fragile</name>
    <dbReference type="NCBI Taxonomy" id="46186"/>
    <lineage>
        <taxon>Bacteria</taxon>
        <taxon>Bacillati</taxon>
        <taxon>Actinomycetota</taxon>
        <taxon>Actinomycetes</taxon>
        <taxon>Streptosporangiales</taxon>
        <taxon>Streptosporangiaceae</taxon>
        <taxon>Streptosporangium</taxon>
    </lineage>
</organism>
<dbReference type="PROSITE" id="PS00903">
    <property type="entry name" value="CYT_DCMP_DEAMINASES_1"/>
    <property type="match status" value="1"/>
</dbReference>
<evidence type="ECO:0000313" key="6">
    <source>
        <dbReference type="Proteomes" id="UP001500831"/>
    </source>
</evidence>
<feature type="region of interest" description="Disordered" evidence="3">
    <location>
        <begin position="115"/>
        <end position="148"/>
    </location>
</feature>
<comment type="caution">
    <text evidence="5">The sequence shown here is derived from an EMBL/GenBank/DDBJ whole genome shotgun (WGS) entry which is preliminary data.</text>
</comment>
<evidence type="ECO:0000259" key="4">
    <source>
        <dbReference type="PROSITE" id="PS51747"/>
    </source>
</evidence>
<dbReference type="InterPro" id="IPR016193">
    <property type="entry name" value="Cytidine_deaminase-like"/>
</dbReference>
<sequence>MSSAARGLAVGSVLTDARGQIVAEGRDRVYDAPGGADALQGTPLAHAEMNVLAAVPTELDIGDHVLWSTQRPCPMCTVALSCTGVGRVRFMAEDPAFDGVGAPPGGPVTRPAALTSVDGPGGLARTDESGGRVRAGGPDGRARPGEPCVPVPDDGSHGPVWEGPSPSPWVVTANLLFLHNIARARGTAASVIARNRWTEPETVELTLDVVTEGVMIDAFAAGRPLTATLAELWDRIVEAAVSRDARRGASA</sequence>
<keyword evidence="2" id="KW-0862">Zinc</keyword>
<evidence type="ECO:0000256" key="2">
    <source>
        <dbReference type="ARBA" id="ARBA00022833"/>
    </source>
</evidence>
<dbReference type="EMBL" id="BAAAVI010000047">
    <property type="protein sequence ID" value="GAA2891152.1"/>
    <property type="molecule type" value="Genomic_DNA"/>
</dbReference>
<proteinExistence type="predicted"/>
<protein>
    <recommendedName>
        <fullName evidence="4">CMP/dCMP-type deaminase domain-containing protein</fullName>
    </recommendedName>
</protein>
<keyword evidence="6" id="KW-1185">Reference proteome</keyword>
<dbReference type="InterPro" id="IPR002125">
    <property type="entry name" value="CMP_dCMP_dom"/>
</dbReference>
<evidence type="ECO:0000256" key="1">
    <source>
        <dbReference type="ARBA" id="ARBA00022723"/>
    </source>
</evidence>
<gene>
    <name evidence="5" type="ORF">GCM10010517_55410</name>
</gene>
<dbReference type="SUPFAM" id="SSF53927">
    <property type="entry name" value="Cytidine deaminase-like"/>
    <property type="match status" value="1"/>
</dbReference>
<accession>A0ABP6IJQ2</accession>
<reference evidence="6" key="1">
    <citation type="journal article" date="2019" name="Int. J. Syst. Evol. Microbiol.">
        <title>The Global Catalogue of Microorganisms (GCM) 10K type strain sequencing project: providing services to taxonomists for standard genome sequencing and annotation.</title>
        <authorList>
            <consortium name="The Broad Institute Genomics Platform"/>
            <consortium name="The Broad Institute Genome Sequencing Center for Infectious Disease"/>
            <person name="Wu L."/>
            <person name="Ma J."/>
        </authorList>
    </citation>
    <scope>NUCLEOTIDE SEQUENCE [LARGE SCALE GENOMIC DNA]</scope>
    <source>
        <strain evidence="6">JCM 6242</strain>
    </source>
</reference>
<name>A0ABP6IJQ2_9ACTN</name>